<organism evidence="16 17">
    <name type="scientific">Cylicocyclus nassatus</name>
    <name type="common">Nematode worm</name>
    <dbReference type="NCBI Taxonomy" id="53992"/>
    <lineage>
        <taxon>Eukaryota</taxon>
        <taxon>Metazoa</taxon>
        <taxon>Ecdysozoa</taxon>
        <taxon>Nematoda</taxon>
        <taxon>Chromadorea</taxon>
        <taxon>Rhabditida</taxon>
        <taxon>Rhabditina</taxon>
        <taxon>Rhabditomorpha</taxon>
        <taxon>Strongyloidea</taxon>
        <taxon>Strongylidae</taxon>
        <taxon>Cylicocyclus</taxon>
    </lineage>
</organism>
<comment type="caution">
    <text evidence="11">Lacks conserved residue(s) required for the propagation of feature annotation.</text>
</comment>
<dbReference type="InterPro" id="IPR057247">
    <property type="entry name" value="CARBOXYPEPT_ZN_2"/>
</dbReference>
<evidence type="ECO:0000256" key="13">
    <source>
        <dbReference type="SAM" id="MobiDB-lite"/>
    </source>
</evidence>
<evidence type="ECO:0000256" key="3">
    <source>
        <dbReference type="ARBA" id="ARBA00022645"/>
    </source>
</evidence>
<dbReference type="Proteomes" id="UP001176961">
    <property type="component" value="Unassembled WGS sequence"/>
</dbReference>
<dbReference type="InterPro" id="IPR003146">
    <property type="entry name" value="M14A_act_pep"/>
</dbReference>
<keyword evidence="7" id="KW-0378">Hydrolase</keyword>
<dbReference type="FunFam" id="3.40.630.10:FF:000070">
    <property type="entry name" value="Putative carboxypeptidase suro-1"/>
    <property type="match status" value="1"/>
</dbReference>
<evidence type="ECO:0000313" key="16">
    <source>
        <dbReference type="EMBL" id="CAJ0595198.1"/>
    </source>
</evidence>
<evidence type="ECO:0008006" key="18">
    <source>
        <dbReference type="Google" id="ProtNLM"/>
    </source>
</evidence>
<dbReference type="Gene3D" id="3.40.630.10">
    <property type="entry name" value="Zn peptidases"/>
    <property type="match status" value="1"/>
</dbReference>
<protein>
    <recommendedName>
        <fullName evidence="18">ShKT domain-containing protein</fullName>
    </recommendedName>
</protein>
<evidence type="ECO:0000256" key="12">
    <source>
        <dbReference type="PROSITE-ProRule" id="PRU01379"/>
    </source>
</evidence>
<evidence type="ECO:0000256" key="6">
    <source>
        <dbReference type="ARBA" id="ARBA00022729"/>
    </source>
</evidence>
<dbReference type="CDD" id="cd03860">
    <property type="entry name" value="M14_CP_A-B_like"/>
    <property type="match status" value="1"/>
</dbReference>
<keyword evidence="10" id="KW-1015">Disulfide bond</keyword>
<keyword evidence="4" id="KW-0645">Protease</keyword>
<keyword evidence="9" id="KW-0482">Metalloprotease</keyword>
<dbReference type="EMBL" id="CATQJL010000112">
    <property type="protein sequence ID" value="CAJ0595198.1"/>
    <property type="molecule type" value="Genomic_DNA"/>
</dbReference>
<keyword evidence="3" id="KW-0121">Carboxypeptidase</keyword>
<dbReference type="PRINTS" id="PR00765">
    <property type="entry name" value="CRBOXYPTASEA"/>
</dbReference>
<comment type="caution">
    <text evidence="16">The sequence shown here is derived from an EMBL/GenBank/DDBJ whole genome shotgun (WGS) entry which is preliminary data.</text>
</comment>
<accession>A0AA36GNA6</accession>
<evidence type="ECO:0000256" key="10">
    <source>
        <dbReference type="ARBA" id="ARBA00023157"/>
    </source>
</evidence>
<dbReference type="Pfam" id="PF00246">
    <property type="entry name" value="Peptidase_M14"/>
    <property type="match status" value="1"/>
</dbReference>
<evidence type="ECO:0000256" key="4">
    <source>
        <dbReference type="ARBA" id="ARBA00022670"/>
    </source>
</evidence>
<sequence>MSSKRVCVVCIGPTILFLTLLVCLTNAEKYLLYHVQPNDARGMRELRKLQMQDHKYQVDFWKEPNHMTDFADIMISSKNAHDMERLFRRANIDFEIRVPDVEKLIIRNERTSTRRRPAHGRLQDDPILDSEPDGDQSRVGKLKKAKYSFGDYASYADMMKYMRTIEFYYPNITKIVRLGVTHEGKPIEGLKIGYPVSSTNKRAIWIDGNIHAREWASSHTALYFINQLVSGYGKDDTITHYVNSLDFYVMPCLNPDGYEYTRSSPNPSVRLWRKNRSPEKCHRSLWGGEKCCQGVDLNRNFKFHWAESGSSSEPCSNIYHGEQVFSEPESRAVRDYLDSDELRGRVDGFITLHSYAQLWIYPYSHAQQNYPEDISELRRTARRAINRLHRQYGTEYRMGTGADTLSPASGGSDDWAKANGIKYVYLVELRPEYELSNGFILHKKELIPTAVETFEGVKEVIEAVLEHNKIQRDPLSRIAPQLRKKQLYRMQLLGIGNSLTTTTTRRTEATTSTRPPTTTRRTTTTTTSKNVHFAIDYAKILFKATTTTTAPPPTTTTEIVTAPTRARPWLTHKPRERPPPPRATRWRSMHFFKYTTTAAPPTTTTTDSPLSTTEAIVSSGEVVTDMPTPEELVVTTTEQPALTPSSRRTTEIVFFTHTRPSTFRDPKCRDMRYSCAFWLEHNPDVCKEQESFMKGQCAYTCKFCISEMDVADEAAAIAAEASGVHPGKK</sequence>
<evidence type="ECO:0000259" key="15">
    <source>
        <dbReference type="PROSITE" id="PS52035"/>
    </source>
</evidence>
<name>A0AA36GNA6_CYLNA</name>
<evidence type="ECO:0000256" key="5">
    <source>
        <dbReference type="ARBA" id="ARBA00022723"/>
    </source>
</evidence>
<dbReference type="AlphaFoldDB" id="A0AA36GNA6"/>
<dbReference type="InterPro" id="IPR003582">
    <property type="entry name" value="ShKT_dom"/>
</dbReference>
<dbReference type="SMART" id="SM00631">
    <property type="entry name" value="Zn_pept"/>
    <property type="match status" value="1"/>
</dbReference>
<dbReference type="InterPro" id="IPR000834">
    <property type="entry name" value="Peptidase_M14"/>
</dbReference>
<dbReference type="PROSITE" id="PS51670">
    <property type="entry name" value="SHKT"/>
    <property type="match status" value="1"/>
</dbReference>
<keyword evidence="6" id="KW-0732">Signal</keyword>
<proteinExistence type="inferred from homology"/>
<dbReference type="GO" id="GO:0005615">
    <property type="term" value="C:extracellular space"/>
    <property type="evidence" value="ECO:0007669"/>
    <property type="project" value="TreeGrafter"/>
</dbReference>
<dbReference type="PANTHER" id="PTHR11705">
    <property type="entry name" value="PROTEASE FAMILY M14 CARBOXYPEPTIDASE A,B"/>
    <property type="match status" value="1"/>
</dbReference>
<dbReference type="Pfam" id="PF01549">
    <property type="entry name" value="ShK"/>
    <property type="match status" value="1"/>
</dbReference>
<keyword evidence="17" id="KW-1185">Reference proteome</keyword>
<feature type="region of interest" description="Disordered" evidence="13">
    <location>
        <begin position="112"/>
        <end position="138"/>
    </location>
</feature>
<keyword evidence="5" id="KW-0479">Metal-binding</keyword>
<keyword evidence="8" id="KW-0862">Zinc</keyword>
<gene>
    <name evidence="16" type="ORF">CYNAS_LOCUS7181</name>
</gene>
<evidence type="ECO:0000256" key="2">
    <source>
        <dbReference type="ARBA" id="ARBA00005988"/>
    </source>
</evidence>
<evidence type="ECO:0000313" key="17">
    <source>
        <dbReference type="Proteomes" id="UP001176961"/>
    </source>
</evidence>
<dbReference type="Pfam" id="PF02244">
    <property type="entry name" value="Propep_M14"/>
    <property type="match status" value="1"/>
</dbReference>
<comment type="cofactor">
    <cofactor evidence="1">
        <name>Zn(2+)</name>
        <dbReference type="ChEBI" id="CHEBI:29105"/>
    </cofactor>
</comment>
<dbReference type="SUPFAM" id="SSF54897">
    <property type="entry name" value="Protease propeptides/inhibitors"/>
    <property type="match status" value="1"/>
</dbReference>
<evidence type="ECO:0000256" key="9">
    <source>
        <dbReference type="ARBA" id="ARBA00023049"/>
    </source>
</evidence>
<dbReference type="PROSITE" id="PS52035">
    <property type="entry name" value="PEPTIDASE_M14"/>
    <property type="match status" value="1"/>
</dbReference>
<dbReference type="GO" id="GO:0008270">
    <property type="term" value="F:zinc ion binding"/>
    <property type="evidence" value="ECO:0007669"/>
    <property type="project" value="InterPro"/>
</dbReference>
<dbReference type="SUPFAM" id="SSF53187">
    <property type="entry name" value="Zn-dependent exopeptidases"/>
    <property type="match status" value="1"/>
</dbReference>
<dbReference type="GO" id="GO:0006508">
    <property type="term" value="P:proteolysis"/>
    <property type="evidence" value="ECO:0007669"/>
    <property type="project" value="UniProtKB-KW"/>
</dbReference>
<evidence type="ECO:0000256" key="8">
    <source>
        <dbReference type="ARBA" id="ARBA00022833"/>
    </source>
</evidence>
<evidence type="ECO:0000256" key="7">
    <source>
        <dbReference type="ARBA" id="ARBA00022801"/>
    </source>
</evidence>
<feature type="active site" description="Proton donor/acceptor" evidence="12">
    <location>
        <position position="428"/>
    </location>
</feature>
<evidence type="ECO:0000256" key="1">
    <source>
        <dbReference type="ARBA" id="ARBA00001947"/>
    </source>
</evidence>
<dbReference type="SMART" id="SM00254">
    <property type="entry name" value="ShKT"/>
    <property type="match status" value="1"/>
</dbReference>
<comment type="similarity">
    <text evidence="2 12">Belongs to the peptidase M14 family.</text>
</comment>
<evidence type="ECO:0000259" key="14">
    <source>
        <dbReference type="PROSITE" id="PS51670"/>
    </source>
</evidence>
<dbReference type="GO" id="GO:0004181">
    <property type="term" value="F:metallocarboxypeptidase activity"/>
    <property type="evidence" value="ECO:0007669"/>
    <property type="project" value="InterPro"/>
</dbReference>
<feature type="domain" description="Peptidase M14" evidence="15">
    <location>
        <begin position="151"/>
        <end position="464"/>
    </location>
</feature>
<dbReference type="Gene3D" id="3.30.70.340">
    <property type="entry name" value="Metallocarboxypeptidase-like"/>
    <property type="match status" value="1"/>
</dbReference>
<dbReference type="PROSITE" id="PS00133">
    <property type="entry name" value="CARBOXYPEPT_ZN_2"/>
    <property type="match status" value="1"/>
</dbReference>
<reference evidence="16" key="1">
    <citation type="submission" date="2023-07" db="EMBL/GenBank/DDBJ databases">
        <authorList>
            <consortium name="CYATHOMIX"/>
        </authorList>
    </citation>
    <scope>NUCLEOTIDE SEQUENCE</scope>
    <source>
        <strain evidence="16">N/A</strain>
    </source>
</reference>
<dbReference type="InterPro" id="IPR036990">
    <property type="entry name" value="M14A-like_propep"/>
</dbReference>
<feature type="domain" description="ShKT" evidence="14">
    <location>
        <begin position="668"/>
        <end position="704"/>
    </location>
</feature>
<dbReference type="PANTHER" id="PTHR11705:SF51">
    <property type="entry name" value="CARBOXYPEPTIDASE SURO-1-RELATED"/>
    <property type="match status" value="1"/>
</dbReference>
<evidence type="ECO:0000256" key="11">
    <source>
        <dbReference type="PROSITE-ProRule" id="PRU01005"/>
    </source>
</evidence>
<feature type="region of interest" description="Disordered" evidence="13">
    <location>
        <begin position="503"/>
        <end position="526"/>
    </location>
</feature>